<reference evidence="1 2" key="1">
    <citation type="journal article" name="Sci. Rep.">
        <title>Genome-scale phylogenetic analyses confirm Olpidium as the closest living zoosporic fungus to the non-flagellated, terrestrial fungi.</title>
        <authorList>
            <person name="Chang Y."/>
            <person name="Rochon D."/>
            <person name="Sekimoto S."/>
            <person name="Wang Y."/>
            <person name="Chovatia M."/>
            <person name="Sandor L."/>
            <person name="Salamov A."/>
            <person name="Grigoriev I.V."/>
            <person name="Stajich J.E."/>
            <person name="Spatafora J.W."/>
        </authorList>
    </citation>
    <scope>NUCLEOTIDE SEQUENCE [LARGE SCALE GENOMIC DNA]</scope>
    <source>
        <strain evidence="1">S191</strain>
    </source>
</reference>
<organism evidence="1 2">
    <name type="scientific">Olpidium bornovanus</name>
    <dbReference type="NCBI Taxonomy" id="278681"/>
    <lineage>
        <taxon>Eukaryota</taxon>
        <taxon>Fungi</taxon>
        <taxon>Fungi incertae sedis</taxon>
        <taxon>Olpidiomycota</taxon>
        <taxon>Olpidiomycotina</taxon>
        <taxon>Olpidiomycetes</taxon>
        <taxon>Olpidiales</taxon>
        <taxon>Olpidiaceae</taxon>
        <taxon>Olpidium</taxon>
    </lineage>
</organism>
<comment type="caution">
    <text evidence="1">The sequence shown here is derived from an EMBL/GenBank/DDBJ whole genome shotgun (WGS) entry which is preliminary data.</text>
</comment>
<name>A0A8H7ZQK1_9FUNG</name>
<protein>
    <submittedName>
        <fullName evidence="1">Uncharacterized protein</fullName>
    </submittedName>
</protein>
<dbReference type="Proteomes" id="UP000673691">
    <property type="component" value="Unassembled WGS sequence"/>
</dbReference>
<dbReference type="OrthoDB" id="3044029at2759"/>
<sequence>MFLPSDLGHDVEGNVGDSVAFCTTPEAARRAPGARQFPGGFVVSAHFRRSSEYVQVAGRIDQRYGRSHRVYGASARGTRGDNCCLFTHASKYEQGRENWGRTAVNGETGLSCSGYARFVNFVDPDAGLFCIRCCNGDNHKFCSSDQSELGCEHLVNGDYEPQGDRPNPPSQRLAQTIAKRSSTVRNGSLLTIRLAAALNNGMLLHRSTQARLLLPAVSRSRSRHATGELYFKVQAAVNPF</sequence>
<evidence type="ECO:0000313" key="2">
    <source>
        <dbReference type="Proteomes" id="UP000673691"/>
    </source>
</evidence>
<keyword evidence="2" id="KW-1185">Reference proteome</keyword>
<dbReference type="AlphaFoldDB" id="A0A8H7ZQK1"/>
<proteinExistence type="predicted"/>
<accession>A0A8H7ZQK1</accession>
<gene>
    <name evidence="1" type="ORF">BJ554DRAFT_2753</name>
</gene>
<evidence type="ECO:0000313" key="1">
    <source>
        <dbReference type="EMBL" id="KAG5457278.1"/>
    </source>
</evidence>
<dbReference type="EMBL" id="JAEFCI010010330">
    <property type="protein sequence ID" value="KAG5457278.1"/>
    <property type="molecule type" value="Genomic_DNA"/>
</dbReference>